<sequence length="168" mass="17360">MHAILKKAALAAALATASLSANAAESHIKVYTNVDTTLALMKADGSALPDLITLAHIPGQGLNAHTERVRIYTNDETKDIEVRLTTDPSLVMQGGGGTAIPLAVSLNKKRLTVAAQDFLASDIYDGALPGASVVMDLQIGQAVRAPITVAGAYEGIVSIAMVQKTGTP</sequence>
<accession>A0AA38XTK4</accession>
<dbReference type="Gene3D" id="2.60.40.2040">
    <property type="entry name" value="CFA/I fimbrial subunit E, pilin domain"/>
    <property type="match status" value="1"/>
</dbReference>
<reference evidence="2" key="1">
    <citation type="submission" date="2022-10" db="EMBL/GenBank/DDBJ databases">
        <title>Culturing micro-colonial fungi from biological soil crusts in the Mojave desert and describing Neophaeococcomyces mojavensis, and introducing the new genera and species Taxawa tesnikishii.</title>
        <authorList>
            <person name="Kurbessoian T."/>
            <person name="Stajich J.E."/>
        </authorList>
    </citation>
    <scope>NUCLEOTIDE SEQUENCE</scope>
    <source>
        <strain evidence="2">TK_35</strain>
    </source>
</reference>
<feature type="signal peptide" evidence="1">
    <location>
        <begin position="1"/>
        <end position="23"/>
    </location>
</feature>
<evidence type="ECO:0000313" key="2">
    <source>
        <dbReference type="EMBL" id="KAJ9621749.1"/>
    </source>
</evidence>
<gene>
    <name evidence="2" type="ORF">H2204_011787</name>
</gene>
<dbReference type="AlphaFoldDB" id="A0AA38XTK4"/>
<dbReference type="InterPro" id="IPR007540">
    <property type="entry name" value="Fimbrial_CS1-type"/>
</dbReference>
<evidence type="ECO:0000256" key="1">
    <source>
        <dbReference type="SAM" id="SignalP"/>
    </source>
</evidence>
<protein>
    <recommendedName>
        <fullName evidence="3">Fimbrial protein</fullName>
    </recommendedName>
</protein>
<comment type="caution">
    <text evidence="2">The sequence shown here is derived from an EMBL/GenBank/DDBJ whole genome shotgun (WGS) entry which is preliminary data.</text>
</comment>
<proteinExistence type="predicted"/>
<keyword evidence="1" id="KW-0732">Signal</keyword>
<dbReference type="EMBL" id="JAPDRN010000113">
    <property type="protein sequence ID" value="KAJ9621749.1"/>
    <property type="molecule type" value="Genomic_DNA"/>
</dbReference>
<evidence type="ECO:0008006" key="3">
    <source>
        <dbReference type="Google" id="ProtNLM"/>
    </source>
</evidence>
<organism evidence="2">
    <name type="scientific">Knufia peltigerae</name>
    <dbReference type="NCBI Taxonomy" id="1002370"/>
    <lineage>
        <taxon>Eukaryota</taxon>
        <taxon>Fungi</taxon>
        <taxon>Dikarya</taxon>
        <taxon>Ascomycota</taxon>
        <taxon>Pezizomycotina</taxon>
        <taxon>Eurotiomycetes</taxon>
        <taxon>Chaetothyriomycetidae</taxon>
        <taxon>Chaetothyriales</taxon>
        <taxon>Trichomeriaceae</taxon>
        <taxon>Knufia</taxon>
    </lineage>
</organism>
<dbReference type="Pfam" id="PF04449">
    <property type="entry name" value="Fimbrial_CS1"/>
    <property type="match status" value="1"/>
</dbReference>
<feature type="chain" id="PRO_5041206264" description="Fimbrial protein" evidence="1">
    <location>
        <begin position="24"/>
        <end position="168"/>
    </location>
</feature>
<name>A0AA38XTK4_9EURO</name>